<keyword evidence="2" id="KW-1185">Reference proteome</keyword>
<gene>
    <name evidence="1" type="ORF">Pla52n_14960</name>
</gene>
<evidence type="ECO:0000313" key="1">
    <source>
        <dbReference type="EMBL" id="TWU05781.1"/>
    </source>
</evidence>
<accession>A0A5C6B2M0</accession>
<dbReference type="AlphaFoldDB" id="A0A5C6B2M0"/>
<reference evidence="1 2" key="1">
    <citation type="submission" date="2019-02" db="EMBL/GenBank/DDBJ databases">
        <title>Deep-cultivation of Planctomycetes and their phenomic and genomic characterization uncovers novel biology.</title>
        <authorList>
            <person name="Wiegand S."/>
            <person name="Jogler M."/>
            <person name="Boedeker C."/>
            <person name="Pinto D."/>
            <person name="Vollmers J."/>
            <person name="Rivas-Marin E."/>
            <person name="Kohn T."/>
            <person name="Peeters S.H."/>
            <person name="Heuer A."/>
            <person name="Rast P."/>
            <person name="Oberbeckmann S."/>
            <person name="Bunk B."/>
            <person name="Jeske O."/>
            <person name="Meyerdierks A."/>
            <person name="Storesund J.E."/>
            <person name="Kallscheuer N."/>
            <person name="Luecker S."/>
            <person name="Lage O.M."/>
            <person name="Pohl T."/>
            <person name="Merkel B.J."/>
            <person name="Hornburger P."/>
            <person name="Mueller R.-W."/>
            <person name="Bruemmer F."/>
            <person name="Labrenz M."/>
            <person name="Spormann A.M."/>
            <person name="Op Den Camp H."/>
            <person name="Overmann J."/>
            <person name="Amann R."/>
            <person name="Jetten M.S.M."/>
            <person name="Mascher T."/>
            <person name="Medema M.H."/>
            <person name="Devos D.P."/>
            <person name="Kaster A.-K."/>
            <person name="Ovreas L."/>
            <person name="Rohde M."/>
            <person name="Galperin M.Y."/>
            <person name="Jogler C."/>
        </authorList>
    </citation>
    <scope>NUCLEOTIDE SEQUENCE [LARGE SCALE GENOMIC DNA]</scope>
    <source>
        <strain evidence="1 2">Pla52n</strain>
    </source>
</reference>
<protein>
    <submittedName>
        <fullName evidence="1">Uncharacterized protein</fullName>
    </submittedName>
</protein>
<proteinExistence type="predicted"/>
<evidence type="ECO:0000313" key="2">
    <source>
        <dbReference type="Proteomes" id="UP000320176"/>
    </source>
</evidence>
<dbReference type="EMBL" id="SJPN01000002">
    <property type="protein sequence ID" value="TWU05781.1"/>
    <property type="molecule type" value="Genomic_DNA"/>
</dbReference>
<dbReference type="Proteomes" id="UP000320176">
    <property type="component" value="Unassembled WGS sequence"/>
</dbReference>
<organism evidence="1 2">
    <name type="scientific">Stieleria varia</name>
    <dbReference type="NCBI Taxonomy" id="2528005"/>
    <lineage>
        <taxon>Bacteria</taxon>
        <taxon>Pseudomonadati</taxon>
        <taxon>Planctomycetota</taxon>
        <taxon>Planctomycetia</taxon>
        <taxon>Pirellulales</taxon>
        <taxon>Pirellulaceae</taxon>
        <taxon>Stieleria</taxon>
    </lineage>
</organism>
<name>A0A5C6B2M0_9BACT</name>
<sequence>MATRSVRSRPLWGWPVGAAGERSLIACYESQAISAAAGLLAWITAQDVRGDASGKHLIETRFVDAIGLGFG</sequence>
<comment type="caution">
    <text evidence="1">The sequence shown here is derived from an EMBL/GenBank/DDBJ whole genome shotgun (WGS) entry which is preliminary data.</text>
</comment>